<keyword evidence="6" id="KW-0479">Metal-binding</keyword>
<dbReference type="Proteomes" id="UP000006281">
    <property type="component" value="Chromosome"/>
</dbReference>
<comment type="similarity">
    <text evidence="1 6">Belongs to the ATP-dependent AMP-binding enzyme family.</text>
</comment>
<evidence type="ECO:0000259" key="9">
    <source>
        <dbReference type="Pfam" id="PF16177"/>
    </source>
</evidence>
<dbReference type="InterPro" id="IPR032387">
    <property type="entry name" value="ACAS_N"/>
</dbReference>
<dbReference type="GO" id="GO:0005524">
    <property type="term" value="F:ATP binding"/>
    <property type="evidence" value="ECO:0007669"/>
    <property type="project" value="UniProtKB-KW"/>
</dbReference>
<dbReference type="FunFam" id="3.40.50.12780:FF:000001">
    <property type="entry name" value="Acetyl-coenzyme A synthetase"/>
    <property type="match status" value="1"/>
</dbReference>
<reference evidence="10 11" key="1">
    <citation type="journal article" date="2012" name="BMC Genomics">
        <title>Complete genome sequence of Saccharothrix espanaensis DSM 44229T and comparison to the other completely sequenced Pseudonocardiaceae.</title>
        <authorList>
            <person name="Strobel T."/>
            <person name="Al-Dilaimi A."/>
            <person name="Blom J."/>
            <person name="Gessner A."/>
            <person name="Kalinowski J."/>
            <person name="Luzhetska M."/>
            <person name="Puhler A."/>
            <person name="Szczepanowski R."/>
            <person name="Bechthold A."/>
            <person name="Ruckert C."/>
        </authorList>
    </citation>
    <scope>NUCLEOTIDE SEQUENCE [LARGE SCALE GENOMIC DNA]</scope>
    <source>
        <strain evidence="11">ATCC 51144 / DSM 44229 / JCM 9112 / NBRC 15066 / NRRL 15764</strain>
    </source>
</reference>
<feature type="binding site" evidence="6">
    <location>
        <position position="508"/>
    </location>
    <ligand>
        <name>ATP</name>
        <dbReference type="ChEBI" id="CHEBI:30616"/>
    </ligand>
</feature>
<dbReference type="eggNOG" id="COG0365">
    <property type="taxonomic scope" value="Bacteria"/>
</dbReference>
<dbReference type="NCBIfam" id="NF001208">
    <property type="entry name" value="PRK00174.1"/>
    <property type="match status" value="1"/>
</dbReference>
<dbReference type="RefSeq" id="WP_015097752.1">
    <property type="nucleotide sequence ID" value="NC_019673.1"/>
</dbReference>
<dbReference type="BioCyc" id="SESP1179773:BN6_RS01500-MONOMER"/>
<comment type="cofactor">
    <cofactor evidence="6">
        <name>Mg(2+)</name>
        <dbReference type="ChEBI" id="CHEBI:18420"/>
    </cofactor>
</comment>
<dbReference type="NCBIfam" id="TIGR02188">
    <property type="entry name" value="Ac_CoA_lig_AcsA"/>
    <property type="match status" value="1"/>
</dbReference>
<feature type="binding site" evidence="6">
    <location>
        <position position="545"/>
    </location>
    <ligand>
        <name>Mg(2+)</name>
        <dbReference type="ChEBI" id="CHEBI:18420"/>
    </ligand>
</feature>
<proteinExistence type="inferred from homology"/>
<accession>K0JTS3</accession>
<evidence type="ECO:0000259" key="8">
    <source>
        <dbReference type="Pfam" id="PF13193"/>
    </source>
</evidence>
<dbReference type="GO" id="GO:0016208">
    <property type="term" value="F:AMP binding"/>
    <property type="evidence" value="ECO:0007669"/>
    <property type="project" value="InterPro"/>
</dbReference>
<sequence length="661" mass="72263">MTQPQAQGPALDNLLTENRTFPPSAEFAAQANATQELYDRAAADRDAFWAEQAERLVWDTRWTQVLDWSNAPFAKWFVGGRLNVAYNCVDRHVESGHGDQVAIHWEGEPGDSRAITYAELQREVSKTANALVELGVGAQDRVAIYMPMVPEAIFSMLACARLGALHSVVFGGFSAEALRTRIEDSQAKLVITTDGQYRRGNPAALKPAVDEAVAKAASVEHVLVVKRTDSEVEWTEGRDLWWHDLVDRQSDQHTPESFDSEHPLFILYTSGTTGNPKGILHTSGGYLTQASYTHHAVFDLKPDTDVYWCTADIGWVTGHSYIVYGPLSNRVTQVVYEGTPNTPHEGRHWEIVQKYGVSIYYTAPTLIRTFMKWGADIPAKYDLSSLRVLGSVGEPINPEAWIWYRETVGAGKTPVVDTWWQTETGAIMISPLPGATSTKPGSAQRPLPGIGAKVVDDQGVEVGPGGGGYLVLDQPWPSMLRGIWGDEARYRDTYWSRFGEQGYYFAGDGAKYDDDGDIWLLGRVDDVMNVSGHRISTTEVESALVSHPTVAEAAVVGATDPTTGQGIVAFVILRGGVAEGSDGAAAIKALREHVAKEIGPIAKPRQILVVPELPKTRSGKIMRRLLRDVAENRQVGDVTTLADSSVMDLISTGLKSGSTED</sequence>
<feature type="binding site" evidence="6">
    <location>
        <position position="534"/>
    </location>
    <ligand>
        <name>ATP</name>
        <dbReference type="ChEBI" id="CHEBI:30616"/>
    </ligand>
</feature>
<feature type="domain" description="AMP-dependent synthetase/ligase" evidence="7">
    <location>
        <begin position="95"/>
        <end position="484"/>
    </location>
</feature>
<dbReference type="Pfam" id="PF00501">
    <property type="entry name" value="AMP-binding"/>
    <property type="match status" value="1"/>
</dbReference>
<dbReference type="InterPro" id="IPR011904">
    <property type="entry name" value="Ac_CoA_lig"/>
</dbReference>
<organism evidence="10 11">
    <name type="scientific">Saccharothrix espanaensis (strain ATCC 51144 / DSM 44229 / JCM 9112 / NBRC 15066 / NRRL 15764)</name>
    <dbReference type="NCBI Taxonomy" id="1179773"/>
    <lineage>
        <taxon>Bacteria</taxon>
        <taxon>Bacillati</taxon>
        <taxon>Actinomycetota</taxon>
        <taxon>Actinomycetes</taxon>
        <taxon>Pseudonocardiales</taxon>
        <taxon>Pseudonocardiaceae</taxon>
        <taxon>Saccharothrix</taxon>
    </lineage>
</organism>
<feature type="binding site" evidence="6">
    <location>
        <position position="550"/>
    </location>
    <ligand>
        <name>Mg(2+)</name>
        <dbReference type="ChEBI" id="CHEBI:18420"/>
    </ligand>
</feature>
<dbReference type="Pfam" id="PF13193">
    <property type="entry name" value="AMP-binding_C"/>
    <property type="match status" value="1"/>
</dbReference>
<dbReference type="GO" id="GO:0046872">
    <property type="term" value="F:metal ion binding"/>
    <property type="evidence" value="ECO:0007669"/>
    <property type="project" value="UniProtKB-KW"/>
</dbReference>
<dbReference type="Gene3D" id="3.40.50.12780">
    <property type="entry name" value="N-terminal domain of ligase-like"/>
    <property type="match status" value="1"/>
</dbReference>
<dbReference type="Pfam" id="PF16177">
    <property type="entry name" value="ACAS_N"/>
    <property type="match status" value="1"/>
</dbReference>
<feature type="binding site" evidence="6">
    <location>
        <begin position="198"/>
        <end position="201"/>
    </location>
    <ligand>
        <name>CoA</name>
        <dbReference type="ChEBI" id="CHEBI:57287"/>
    </ligand>
</feature>
<dbReference type="EMBL" id="HE804045">
    <property type="protein sequence ID" value="CCH27638.1"/>
    <property type="molecule type" value="Genomic_DNA"/>
</dbReference>
<dbReference type="InterPro" id="IPR042099">
    <property type="entry name" value="ANL_N_sf"/>
</dbReference>
<keyword evidence="4 6" id="KW-0067">ATP-binding</keyword>
<dbReference type="SUPFAM" id="SSF56801">
    <property type="entry name" value="Acetyl-CoA synthetase-like"/>
    <property type="match status" value="1"/>
</dbReference>
<dbReference type="GO" id="GO:0019427">
    <property type="term" value="P:acetyl-CoA biosynthetic process from acetate"/>
    <property type="evidence" value="ECO:0007669"/>
    <property type="project" value="UniProtKB-UniRule"/>
</dbReference>
<dbReference type="STRING" id="1179773.BN6_03060"/>
<evidence type="ECO:0000256" key="5">
    <source>
        <dbReference type="ARBA" id="ARBA00022990"/>
    </source>
</evidence>
<dbReference type="GO" id="GO:0005829">
    <property type="term" value="C:cytosol"/>
    <property type="evidence" value="ECO:0007669"/>
    <property type="project" value="TreeGrafter"/>
</dbReference>
<dbReference type="OrthoDB" id="9803968at2"/>
<keyword evidence="6" id="KW-0460">Magnesium</keyword>
<keyword evidence="3 6" id="KW-0547">Nucleotide-binding</keyword>
<feature type="modified residue" description="N6-acetyllysine" evidence="6">
    <location>
        <position position="620"/>
    </location>
</feature>
<dbReference type="HOGENOM" id="CLU_000022_3_6_11"/>
<feature type="binding site" evidence="6">
    <location>
        <begin position="393"/>
        <end position="395"/>
    </location>
    <ligand>
        <name>ATP</name>
        <dbReference type="ChEBI" id="CHEBI:30616"/>
    </ligand>
</feature>
<dbReference type="CDD" id="cd05966">
    <property type="entry name" value="ACS"/>
    <property type="match status" value="1"/>
</dbReference>
<feature type="binding site" evidence="6">
    <location>
        <begin position="417"/>
        <end position="422"/>
    </location>
    <ligand>
        <name>ATP</name>
        <dbReference type="ChEBI" id="CHEBI:30616"/>
    </ligand>
</feature>
<keyword evidence="5 6" id="KW-0007">Acetylation</keyword>
<gene>
    <name evidence="6 10" type="primary">acsA</name>
    <name evidence="10" type="ordered locus">BN6_03060</name>
</gene>
<comment type="caution">
    <text evidence="6">Lacks conserved residue(s) required for the propagation of feature annotation.</text>
</comment>
<feature type="binding site" evidence="6">
    <location>
        <position position="317"/>
    </location>
    <ligand>
        <name>CoA</name>
        <dbReference type="ChEBI" id="CHEBI:57287"/>
    </ligand>
</feature>
<feature type="binding site" evidence="6">
    <location>
        <position position="531"/>
    </location>
    <ligand>
        <name>CoA</name>
        <dbReference type="ChEBI" id="CHEBI:57287"/>
    </ligand>
</feature>
<evidence type="ECO:0000256" key="2">
    <source>
        <dbReference type="ARBA" id="ARBA00022598"/>
    </source>
</evidence>
<evidence type="ECO:0000256" key="3">
    <source>
        <dbReference type="ARBA" id="ARBA00022741"/>
    </source>
</evidence>
<protein>
    <recommendedName>
        <fullName evidence="6">Acetyl-coenzyme A synthetase</fullName>
        <shortName evidence="6">AcCoA synthetase</shortName>
        <shortName evidence="6">Acs</shortName>
        <ecNumber evidence="6">6.2.1.1</ecNumber>
    </recommendedName>
    <alternativeName>
        <fullName evidence="6">Acetate--CoA ligase</fullName>
    </alternativeName>
    <alternativeName>
        <fullName evidence="6">Acyl-activating enzyme</fullName>
    </alternativeName>
</protein>
<evidence type="ECO:0000313" key="10">
    <source>
        <dbReference type="EMBL" id="CCH27638.1"/>
    </source>
</evidence>
<feature type="domain" description="Acetyl-coenzyme A synthetase N-terminal" evidence="9">
    <location>
        <begin position="35"/>
        <end position="88"/>
    </location>
</feature>
<feature type="binding site" evidence="6">
    <location>
        <position position="523"/>
    </location>
    <ligand>
        <name>ATP</name>
        <dbReference type="ChEBI" id="CHEBI:30616"/>
    </ligand>
</feature>
<keyword evidence="11" id="KW-1185">Reference proteome</keyword>
<comment type="function">
    <text evidence="6">Catalyzes the conversion of acetate into acetyl-CoA (AcCoA), an essential intermediate at the junction of anabolic and catabolic pathways. AcsA undergoes a two-step reaction. In the first half reaction, AcsA combines acetate with ATP to form acetyl-adenylate (AcAMP) intermediate. In the second half reaction, it can then transfer the acetyl group from AcAMP to the sulfhydryl group of CoA, forming the product AcCoA.</text>
</comment>
<dbReference type="InterPro" id="IPR045851">
    <property type="entry name" value="AMP-bd_C_sf"/>
</dbReference>
<dbReference type="InterPro" id="IPR025110">
    <property type="entry name" value="AMP-bd_C"/>
</dbReference>
<dbReference type="PANTHER" id="PTHR24095:SF14">
    <property type="entry name" value="ACETYL-COENZYME A SYNTHETASE 1"/>
    <property type="match status" value="1"/>
</dbReference>
<dbReference type="KEGG" id="sesp:BN6_03060"/>
<dbReference type="GO" id="GO:0003987">
    <property type="term" value="F:acetate-CoA ligase activity"/>
    <property type="evidence" value="ECO:0007669"/>
    <property type="project" value="UniProtKB-UniRule"/>
</dbReference>
<evidence type="ECO:0000259" key="7">
    <source>
        <dbReference type="Pfam" id="PF00501"/>
    </source>
</evidence>
<dbReference type="PROSITE" id="PS00455">
    <property type="entry name" value="AMP_BINDING"/>
    <property type="match status" value="1"/>
</dbReference>
<feature type="domain" description="AMP-binding enzyme C-terminal" evidence="8">
    <location>
        <begin position="539"/>
        <end position="620"/>
    </location>
</feature>
<dbReference type="InterPro" id="IPR020845">
    <property type="entry name" value="AMP-binding_CS"/>
</dbReference>
<evidence type="ECO:0000256" key="1">
    <source>
        <dbReference type="ARBA" id="ARBA00006432"/>
    </source>
</evidence>
<feature type="binding site" evidence="6">
    <location>
        <position position="341"/>
    </location>
    <ligand>
        <name>CoA</name>
        <dbReference type="ChEBI" id="CHEBI:57287"/>
    </ligand>
</feature>
<feature type="binding site" evidence="6">
    <location>
        <position position="547"/>
    </location>
    <ligand>
        <name>Mg(2+)</name>
        <dbReference type="ChEBI" id="CHEBI:18420"/>
    </ligand>
</feature>
<comment type="catalytic activity">
    <reaction evidence="6">
        <text>acetate + ATP + CoA = acetyl-CoA + AMP + diphosphate</text>
        <dbReference type="Rhea" id="RHEA:23176"/>
        <dbReference type="ChEBI" id="CHEBI:30089"/>
        <dbReference type="ChEBI" id="CHEBI:30616"/>
        <dbReference type="ChEBI" id="CHEBI:33019"/>
        <dbReference type="ChEBI" id="CHEBI:57287"/>
        <dbReference type="ChEBI" id="CHEBI:57288"/>
        <dbReference type="ChEBI" id="CHEBI:456215"/>
        <dbReference type="EC" id="6.2.1.1"/>
    </reaction>
</comment>
<dbReference type="PANTHER" id="PTHR24095">
    <property type="entry name" value="ACETYL-COENZYME A SYNTHETASE"/>
    <property type="match status" value="1"/>
</dbReference>
<dbReference type="Gene3D" id="3.30.300.30">
    <property type="match status" value="1"/>
</dbReference>
<dbReference type="PATRIC" id="fig|1179773.3.peg.311"/>
<dbReference type="InterPro" id="IPR000873">
    <property type="entry name" value="AMP-dep_synth/lig_dom"/>
</dbReference>
<dbReference type="HAMAP" id="MF_01123">
    <property type="entry name" value="Ac_CoA_synth"/>
    <property type="match status" value="1"/>
</dbReference>
<comment type="PTM">
    <text evidence="6">Acetylated. Deacetylation by the SIR2-homolog deacetylase activates the enzyme.</text>
</comment>
<evidence type="ECO:0000256" key="4">
    <source>
        <dbReference type="ARBA" id="ARBA00022840"/>
    </source>
</evidence>
<evidence type="ECO:0000256" key="6">
    <source>
        <dbReference type="HAMAP-Rule" id="MF_01123"/>
    </source>
</evidence>
<dbReference type="EC" id="6.2.1.1" evidence="6"/>
<evidence type="ECO:0000313" key="11">
    <source>
        <dbReference type="Proteomes" id="UP000006281"/>
    </source>
</evidence>
<name>K0JTS3_SACES</name>
<dbReference type="AlphaFoldDB" id="K0JTS3"/>
<keyword evidence="2 6" id="KW-0436">Ligase</keyword>